<dbReference type="NCBIfam" id="NF047413">
    <property type="entry name" value="heterocyst_PatX"/>
    <property type="match status" value="1"/>
</dbReference>
<reference evidence="2 3" key="1">
    <citation type="journal article" date="2020" name="ISME J.">
        <title>Comparative genomics reveals insights into cyanobacterial evolution and habitat adaptation.</title>
        <authorList>
            <person name="Chen M.Y."/>
            <person name="Teng W.K."/>
            <person name="Zhao L."/>
            <person name="Hu C.X."/>
            <person name="Zhou Y.K."/>
            <person name="Han B.P."/>
            <person name="Song L.R."/>
            <person name="Shu W.S."/>
        </authorList>
    </citation>
    <scope>NUCLEOTIDE SEQUENCE [LARGE SCALE GENOMIC DNA]</scope>
    <source>
        <strain evidence="2 3">FACHB-252</strain>
    </source>
</reference>
<dbReference type="Proteomes" id="UP000606396">
    <property type="component" value="Unassembled WGS sequence"/>
</dbReference>
<feature type="chain" id="PRO_5045243200" evidence="1">
    <location>
        <begin position="19"/>
        <end position="128"/>
    </location>
</feature>
<evidence type="ECO:0000256" key="1">
    <source>
        <dbReference type="SAM" id="SignalP"/>
    </source>
</evidence>
<comment type="caution">
    <text evidence="2">The sequence shown here is derived from an EMBL/GenBank/DDBJ whole genome shotgun (WGS) entry which is preliminary data.</text>
</comment>
<accession>A0ABR8H4R5</accession>
<evidence type="ECO:0000313" key="3">
    <source>
        <dbReference type="Proteomes" id="UP000606396"/>
    </source>
</evidence>
<keyword evidence="1" id="KW-0732">Signal</keyword>
<gene>
    <name evidence="2" type="ORF">H6G94_04440</name>
</gene>
<dbReference type="InterPro" id="IPR058097">
    <property type="entry name" value="PatX"/>
</dbReference>
<organism evidence="2 3">
    <name type="scientific">Nostoc punctiforme FACHB-252</name>
    <dbReference type="NCBI Taxonomy" id="1357509"/>
    <lineage>
        <taxon>Bacteria</taxon>
        <taxon>Bacillati</taxon>
        <taxon>Cyanobacteriota</taxon>
        <taxon>Cyanophyceae</taxon>
        <taxon>Nostocales</taxon>
        <taxon>Nostocaceae</taxon>
        <taxon>Nostoc</taxon>
    </lineage>
</organism>
<sequence>MRAAISLLVSSLVFGPLASNCQAMDNHLTSRKSVDDSATFPKLRRLPAIPRANRRHLLPYGNAKSEQAGRPVQCSGSTFQDNWLLSMPAWQKFLSAQSDQNPDDAPRHRGSGRREVMQKFAKNFYAVV</sequence>
<protein>
    <submittedName>
        <fullName evidence="2">Uncharacterized protein</fullName>
    </submittedName>
</protein>
<keyword evidence="3" id="KW-1185">Reference proteome</keyword>
<proteinExistence type="predicted"/>
<feature type="signal peptide" evidence="1">
    <location>
        <begin position="1"/>
        <end position="18"/>
    </location>
</feature>
<name>A0ABR8H4R5_NOSPU</name>
<dbReference type="RefSeq" id="WP_190948687.1">
    <property type="nucleotide sequence ID" value="NZ_JACJTC010000003.1"/>
</dbReference>
<evidence type="ECO:0000313" key="2">
    <source>
        <dbReference type="EMBL" id="MBD2610529.1"/>
    </source>
</evidence>
<dbReference type="EMBL" id="JACJTC010000003">
    <property type="protein sequence ID" value="MBD2610529.1"/>
    <property type="molecule type" value="Genomic_DNA"/>
</dbReference>